<protein>
    <submittedName>
        <fullName evidence="2">Uncharacterized protein</fullName>
    </submittedName>
</protein>
<dbReference type="EMBL" id="JAODUO010000359">
    <property type="protein sequence ID" value="KAK2182312.1"/>
    <property type="molecule type" value="Genomic_DNA"/>
</dbReference>
<reference evidence="2" key="1">
    <citation type="journal article" date="2023" name="Mol. Biol. Evol.">
        <title>Third-Generation Sequencing Reveals the Adaptive Role of the Epigenome in Three Deep-Sea Polychaetes.</title>
        <authorList>
            <person name="Perez M."/>
            <person name="Aroh O."/>
            <person name="Sun Y."/>
            <person name="Lan Y."/>
            <person name="Juniper S.K."/>
            <person name="Young C.R."/>
            <person name="Angers B."/>
            <person name="Qian P.Y."/>
        </authorList>
    </citation>
    <scope>NUCLEOTIDE SEQUENCE</scope>
    <source>
        <strain evidence="2">R07B-5</strain>
    </source>
</reference>
<dbReference type="Proteomes" id="UP001209878">
    <property type="component" value="Unassembled WGS sequence"/>
</dbReference>
<comment type="caution">
    <text evidence="2">The sequence shown here is derived from an EMBL/GenBank/DDBJ whole genome shotgun (WGS) entry which is preliminary data.</text>
</comment>
<evidence type="ECO:0000313" key="3">
    <source>
        <dbReference type="Proteomes" id="UP001209878"/>
    </source>
</evidence>
<name>A0AAD9L3S6_RIDPI</name>
<gene>
    <name evidence="2" type="ORF">NP493_360g03008</name>
</gene>
<proteinExistence type="predicted"/>
<accession>A0AAD9L3S6</accession>
<evidence type="ECO:0000256" key="1">
    <source>
        <dbReference type="SAM" id="MobiDB-lite"/>
    </source>
</evidence>
<feature type="region of interest" description="Disordered" evidence="1">
    <location>
        <begin position="1"/>
        <end position="23"/>
    </location>
</feature>
<keyword evidence="3" id="KW-1185">Reference proteome</keyword>
<evidence type="ECO:0000313" key="2">
    <source>
        <dbReference type="EMBL" id="KAK2182312.1"/>
    </source>
</evidence>
<organism evidence="2 3">
    <name type="scientific">Ridgeia piscesae</name>
    <name type="common">Tubeworm</name>
    <dbReference type="NCBI Taxonomy" id="27915"/>
    <lineage>
        <taxon>Eukaryota</taxon>
        <taxon>Metazoa</taxon>
        <taxon>Spiralia</taxon>
        <taxon>Lophotrochozoa</taxon>
        <taxon>Annelida</taxon>
        <taxon>Polychaeta</taxon>
        <taxon>Sedentaria</taxon>
        <taxon>Canalipalpata</taxon>
        <taxon>Sabellida</taxon>
        <taxon>Siboglinidae</taxon>
        <taxon>Ridgeia</taxon>
    </lineage>
</organism>
<dbReference type="AlphaFoldDB" id="A0AAD9L3S6"/>
<sequence length="118" mass="13379">MTSFHRLKVLSTSTSRPRHPMRGTHVVQKDITCSQNVPVSDAKVMRRTTRVHPNDEKRVLTIITFVLALVWQRMSTLATGRACAGCQGQVAFWKRHRVYTLTTGRMCCQGQRVPVQAT</sequence>